<dbReference type="Proteomes" id="UP000386466">
    <property type="component" value="Unassembled WGS sequence"/>
</dbReference>
<organism evidence="1 2">
    <name type="scientific">Lynx pardinus</name>
    <name type="common">Iberian lynx</name>
    <name type="synonym">Felis pardina</name>
    <dbReference type="NCBI Taxonomy" id="191816"/>
    <lineage>
        <taxon>Eukaryota</taxon>
        <taxon>Metazoa</taxon>
        <taxon>Chordata</taxon>
        <taxon>Craniata</taxon>
        <taxon>Vertebrata</taxon>
        <taxon>Euteleostomi</taxon>
        <taxon>Mammalia</taxon>
        <taxon>Eutheria</taxon>
        <taxon>Laurasiatheria</taxon>
        <taxon>Carnivora</taxon>
        <taxon>Feliformia</taxon>
        <taxon>Felidae</taxon>
        <taxon>Felinae</taxon>
        <taxon>Lynx</taxon>
    </lineage>
</organism>
<gene>
    <name evidence="1" type="ORF">LYPA_23C021963</name>
</gene>
<dbReference type="SUPFAM" id="SSF48726">
    <property type="entry name" value="Immunoglobulin"/>
    <property type="match status" value="1"/>
</dbReference>
<evidence type="ECO:0000313" key="1">
    <source>
        <dbReference type="EMBL" id="VFV45980.1"/>
    </source>
</evidence>
<dbReference type="InterPro" id="IPR036179">
    <property type="entry name" value="Ig-like_dom_sf"/>
</dbReference>
<dbReference type="AlphaFoldDB" id="A0A485PK20"/>
<dbReference type="InterPro" id="IPR013783">
    <property type="entry name" value="Ig-like_fold"/>
</dbReference>
<proteinExistence type="predicted"/>
<protein>
    <submittedName>
        <fullName evidence="1">Uncharacterized protein</fullName>
    </submittedName>
</protein>
<name>A0A485PK20_LYNPA</name>
<accession>A0A485PK20</accession>
<sequence length="122" mass="13976">MPPWAQGSSAVQPFVTWEPAVLMPKSPRLQDIWSKAKDRKQGWIVSPKKDILLFTDINRPRKKSLSFLIYFQNDKVLTQIDLLKERFSAKCPPNSPCSLETRSSEPGGSALYFCGYRRARKC</sequence>
<dbReference type="EMBL" id="CAAGRJ010038217">
    <property type="protein sequence ID" value="VFV45980.1"/>
    <property type="molecule type" value="Genomic_DNA"/>
</dbReference>
<keyword evidence="2" id="KW-1185">Reference proteome</keyword>
<reference evidence="1 2" key="1">
    <citation type="submission" date="2019-01" db="EMBL/GenBank/DDBJ databases">
        <authorList>
            <person name="Alioto T."/>
            <person name="Alioto T."/>
        </authorList>
    </citation>
    <scope>NUCLEOTIDE SEQUENCE [LARGE SCALE GENOMIC DNA]</scope>
</reference>
<dbReference type="Gene3D" id="2.60.40.10">
    <property type="entry name" value="Immunoglobulins"/>
    <property type="match status" value="1"/>
</dbReference>
<evidence type="ECO:0000313" key="2">
    <source>
        <dbReference type="Proteomes" id="UP000386466"/>
    </source>
</evidence>